<accession>A0A9P0M1H3</accession>
<evidence type="ECO:0000313" key="1">
    <source>
        <dbReference type="EMBL" id="CAH2007346.1"/>
    </source>
</evidence>
<comment type="caution">
    <text evidence="1">The sequence shown here is derived from an EMBL/GenBank/DDBJ whole genome shotgun (WGS) entry which is preliminary data.</text>
</comment>
<organism evidence="1 2">
    <name type="scientific">Acanthoscelides obtectus</name>
    <name type="common">Bean weevil</name>
    <name type="synonym">Bruchus obtectus</name>
    <dbReference type="NCBI Taxonomy" id="200917"/>
    <lineage>
        <taxon>Eukaryota</taxon>
        <taxon>Metazoa</taxon>
        <taxon>Ecdysozoa</taxon>
        <taxon>Arthropoda</taxon>
        <taxon>Hexapoda</taxon>
        <taxon>Insecta</taxon>
        <taxon>Pterygota</taxon>
        <taxon>Neoptera</taxon>
        <taxon>Endopterygota</taxon>
        <taxon>Coleoptera</taxon>
        <taxon>Polyphaga</taxon>
        <taxon>Cucujiformia</taxon>
        <taxon>Chrysomeloidea</taxon>
        <taxon>Chrysomelidae</taxon>
        <taxon>Bruchinae</taxon>
        <taxon>Bruchini</taxon>
        <taxon>Acanthoscelides</taxon>
    </lineage>
</organism>
<proteinExistence type="predicted"/>
<dbReference type="EMBL" id="CAKOFQ010007743">
    <property type="protein sequence ID" value="CAH2007346.1"/>
    <property type="molecule type" value="Genomic_DNA"/>
</dbReference>
<dbReference type="AlphaFoldDB" id="A0A9P0M1H3"/>
<protein>
    <submittedName>
        <fullName evidence="1">Uncharacterized protein</fullName>
    </submittedName>
</protein>
<keyword evidence="2" id="KW-1185">Reference proteome</keyword>
<reference evidence="1" key="1">
    <citation type="submission" date="2022-03" db="EMBL/GenBank/DDBJ databases">
        <authorList>
            <person name="Sayadi A."/>
        </authorList>
    </citation>
    <scope>NUCLEOTIDE SEQUENCE</scope>
</reference>
<evidence type="ECO:0000313" key="2">
    <source>
        <dbReference type="Proteomes" id="UP001152888"/>
    </source>
</evidence>
<dbReference type="Proteomes" id="UP001152888">
    <property type="component" value="Unassembled WGS sequence"/>
</dbReference>
<name>A0A9P0M1H3_ACAOB</name>
<gene>
    <name evidence="1" type="ORF">ACAOBT_LOCUS29597</name>
</gene>
<sequence length="139" mass="15397">MLHSLAMIADCSEGQQVQNRKQLSKVPVSTASAERSSSNLKLIKTYLRSTGSHLLYQFYQLKWNEQLMLIPSVGVDVEADELGLVVLGKDSDFHLPRKNGAGLQRSSNVYQFTTIILYCDTSFLTPVPADMYGVGLQPS</sequence>